<dbReference type="PROSITE" id="PS51257">
    <property type="entry name" value="PROKAR_LIPOPROTEIN"/>
    <property type="match status" value="1"/>
</dbReference>
<feature type="signal peptide" evidence="4">
    <location>
        <begin position="1"/>
        <end position="22"/>
    </location>
</feature>
<comment type="similarity">
    <text evidence="2">Belongs to the bacterial solute-binding protein 2 family.</text>
</comment>
<dbReference type="PANTHER" id="PTHR46847">
    <property type="entry name" value="D-ALLOSE-BINDING PERIPLASMIC PROTEIN-RELATED"/>
    <property type="match status" value="1"/>
</dbReference>
<dbReference type="CDD" id="cd01536">
    <property type="entry name" value="PBP1_ABC_sugar_binding-like"/>
    <property type="match status" value="1"/>
</dbReference>
<evidence type="ECO:0000256" key="2">
    <source>
        <dbReference type="ARBA" id="ARBA00007639"/>
    </source>
</evidence>
<dbReference type="Pfam" id="PF13407">
    <property type="entry name" value="Peripla_BP_4"/>
    <property type="match status" value="1"/>
</dbReference>
<dbReference type="Proteomes" id="UP001500212">
    <property type="component" value="Unassembled WGS sequence"/>
</dbReference>
<accession>A0ABP8TSK3</accession>
<name>A0ABP8TSK3_9ACTN</name>
<protein>
    <recommendedName>
        <fullName evidence="5">Periplasmic binding protein domain-containing protein</fullName>
    </recommendedName>
</protein>
<keyword evidence="3 4" id="KW-0732">Signal</keyword>
<feature type="domain" description="Periplasmic binding protein" evidence="5">
    <location>
        <begin position="49"/>
        <end position="308"/>
    </location>
</feature>
<evidence type="ECO:0000256" key="4">
    <source>
        <dbReference type="SAM" id="SignalP"/>
    </source>
</evidence>
<comment type="subcellular location">
    <subcellularLocation>
        <location evidence="1">Cell envelope</location>
    </subcellularLocation>
</comment>
<dbReference type="PANTHER" id="PTHR46847:SF1">
    <property type="entry name" value="D-ALLOSE-BINDING PERIPLASMIC PROTEIN-RELATED"/>
    <property type="match status" value="1"/>
</dbReference>
<evidence type="ECO:0000256" key="3">
    <source>
        <dbReference type="ARBA" id="ARBA00022729"/>
    </source>
</evidence>
<proteinExistence type="inferred from homology"/>
<evidence type="ECO:0000259" key="5">
    <source>
        <dbReference type="Pfam" id="PF13407"/>
    </source>
</evidence>
<sequence>MKRGTGIALLASTLAASLLTGACGSGSSTGGGGSGGGKKLVIGDILFDTDAYQIAQQKQMQKYADSLGIKIIFENQQGQGTKAPDLMQNLLTRGVDGIIMQPADANVAVPLVRQAQAAKVPVLGWAIPFGAGVTAPYVGLEEKTETEAAGKAAAQYVQRNFPGQPVKVLIVTITGVSSCANDRMGPFEKGVKSVAPDAQITTVNGAANRNTAVTVAEDALQRDKGYNIATGCNSDMAMGALQAFKSAGLGGATGKKPDHTYFYSINGTDEELRALTDPASPLMADLGLTPQEVAQTLIDTTRQMISGKIPPRSAYTANVPDKPLGPDCTAANDFNKSEYFATANLPCVGK</sequence>
<keyword evidence="7" id="KW-1185">Reference proteome</keyword>
<evidence type="ECO:0000313" key="7">
    <source>
        <dbReference type="Proteomes" id="UP001500212"/>
    </source>
</evidence>
<dbReference type="RefSeq" id="WP_345360919.1">
    <property type="nucleotide sequence ID" value="NZ_BAABHJ010000022.1"/>
</dbReference>
<organism evidence="6 7">
    <name type="scientific">Actinoallomurus liliacearum</name>
    <dbReference type="NCBI Taxonomy" id="1080073"/>
    <lineage>
        <taxon>Bacteria</taxon>
        <taxon>Bacillati</taxon>
        <taxon>Actinomycetota</taxon>
        <taxon>Actinomycetes</taxon>
        <taxon>Streptosporangiales</taxon>
        <taxon>Thermomonosporaceae</taxon>
        <taxon>Actinoallomurus</taxon>
    </lineage>
</organism>
<evidence type="ECO:0000313" key="6">
    <source>
        <dbReference type="EMBL" id="GAA4613104.1"/>
    </source>
</evidence>
<dbReference type="InterPro" id="IPR025997">
    <property type="entry name" value="SBP_2_dom"/>
</dbReference>
<dbReference type="EMBL" id="BAABHJ010000022">
    <property type="protein sequence ID" value="GAA4613104.1"/>
    <property type="molecule type" value="Genomic_DNA"/>
</dbReference>
<dbReference type="Gene3D" id="3.40.50.2300">
    <property type="match status" value="2"/>
</dbReference>
<reference evidence="7" key="1">
    <citation type="journal article" date="2019" name="Int. J. Syst. Evol. Microbiol.">
        <title>The Global Catalogue of Microorganisms (GCM) 10K type strain sequencing project: providing services to taxonomists for standard genome sequencing and annotation.</title>
        <authorList>
            <consortium name="The Broad Institute Genomics Platform"/>
            <consortium name="The Broad Institute Genome Sequencing Center for Infectious Disease"/>
            <person name="Wu L."/>
            <person name="Ma J."/>
        </authorList>
    </citation>
    <scope>NUCLEOTIDE SEQUENCE [LARGE SCALE GENOMIC DNA]</scope>
    <source>
        <strain evidence="7">JCM 17938</strain>
    </source>
</reference>
<evidence type="ECO:0000256" key="1">
    <source>
        <dbReference type="ARBA" id="ARBA00004196"/>
    </source>
</evidence>
<gene>
    <name evidence="6" type="ORF">GCM10023195_56560</name>
</gene>
<feature type="chain" id="PRO_5046889780" description="Periplasmic binding protein domain-containing protein" evidence="4">
    <location>
        <begin position="23"/>
        <end position="350"/>
    </location>
</feature>
<comment type="caution">
    <text evidence="6">The sequence shown here is derived from an EMBL/GenBank/DDBJ whole genome shotgun (WGS) entry which is preliminary data.</text>
</comment>
<dbReference type="InterPro" id="IPR028082">
    <property type="entry name" value="Peripla_BP_I"/>
</dbReference>
<dbReference type="SUPFAM" id="SSF53822">
    <property type="entry name" value="Periplasmic binding protein-like I"/>
    <property type="match status" value="1"/>
</dbReference>